<sequence>MYWVQPGGQIIGDQTFDAFSHTDHDNHLQKYMTSRKDIASRISKVQIWAAIGTTLVGFVLQFTGLRGIHSSVSVAQLGVIMVMSIARAALRMQRLKPEDNSLAEFPDEVLGHELDWLAMRMGREVIEEDLGKSLPASHQSFGSTLTSLSPPSNPPPYSSYQPSSSQHSRPRYFWKVFDRADGTNIRLQHSTPSDQHNAAAKILAYRTRLTSLTDSSALPSSLARDFKDDMVQVRGASLQLATMIDATLKMILSKAKIKEDWLNKMKKQPSAECPSLFWGLECILSREADPNIEGPVTRGSNTHRTHTVYIELVPEDADNENGPWILKNKRELEGILGLWTWSLKAHPDIETVDFDTGLTMSVSGDIQSRRIVPASQADRDTGDLTMWLGEDMDIITKHSLHPASDDPLDPSIIWRRMVKSKLKQISPHHELRKAQPAVSYHKQWFRFFGWKASNSPENHENPTPSVWSSPVQGSLVSACAQEVFISFLGGILDIVEDLGDVNIQETKSFRLENSLVTEIVELFTEMQLGSRQEALMCVLPLMIPRLRVSSTEGGLDAAITTATDYRRREEWGKAEALLRWAWRMCAPPSPTRVAQNSGNEIRNNLSEKVATALAVGKTGIDWLYQQSSSQPTAIRAIVERYLCVANKSSSYLPNDSKDDATDDHLTKTLVFITNPKSTLTKSKKGEALCLAVKHGWDEVVLALLEIGTDLNFKDAKHSRTPISYAAGNGNIKIVKACLSRKAFPDAKDSGRRTLLSYAAEAGFDLVVALLLKDVRVSRNEPDGLGRTPLWWAASNGRELVIAQLIRGIESENLVLEDASGLTPLHLAASEGREPIVGLLLNKGVTPDLRHSQSGETPLHRAASRGHDSIVKLLLSRGADPNPKSRNHGRTPLHEAISGGHESTAKLLLDGGADYAACDCTPLHKAAILGHESIVKLFLDRGANPDLRMKGSSRTPLHEAAFEGHTATVQLLLDRGATVDPIENSGDTPLHQAASRGHESTLKLLLEKGAALNQTDKLNGRTPIHKAAASGKSASVQLLLDSGAVIDATDRYGRTALHMAAVQGQESTTKLLLDRGAAPDATDDNGRTALHDAASSRKVSIVKLLLDRGAAPAPTDASGRTPLHLAMAYKEEVTTVRLLLDNGAAPDPTDASGRTPLHKAAHSGFKSSVQLLLDRAAAIGPPRDASGHTPLDTAKLEKHASTVELLLGYGVTIRRSDN</sequence>
<dbReference type="Proteomes" id="UP001153618">
    <property type="component" value="Unassembled WGS sequence"/>
</dbReference>
<accession>A0A9W4MNQ6</accession>
<dbReference type="SMART" id="SM00248">
    <property type="entry name" value="ANK"/>
    <property type="match status" value="16"/>
</dbReference>
<feature type="repeat" description="ANK" evidence="3">
    <location>
        <begin position="717"/>
        <end position="749"/>
    </location>
</feature>
<evidence type="ECO:0000256" key="3">
    <source>
        <dbReference type="PROSITE-ProRule" id="PRU00023"/>
    </source>
</evidence>
<keyword evidence="6" id="KW-1185">Reference proteome</keyword>
<feature type="repeat" description="ANK" evidence="3">
    <location>
        <begin position="951"/>
        <end position="983"/>
    </location>
</feature>
<evidence type="ECO:0000256" key="1">
    <source>
        <dbReference type="ARBA" id="ARBA00022737"/>
    </source>
</evidence>
<proteinExistence type="predicted"/>
<dbReference type="PROSITE" id="PS50088">
    <property type="entry name" value="ANK_REPEAT"/>
    <property type="match status" value="13"/>
</dbReference>
<feature type="repeat" description="ANK" evidence="3">
    <location>
        <begin position="853"/>
        <end position="885"/>
    </location>
</feature>
<feature type="repeat" description="ANK" evidence="3">
    <location>
        <begin position="1084"/>
        <end position="1116"/>
    </location>
</feature>
<feature type="repeat" description="ANK" evidence="3">
    <location>
        <begin position="1018"/>
        <end position="1050"/>
    </location>
</feature>
<feature type="repeat" description="ANK" evidence="3">
    <location>
        <begin position="1151"/>
        <end position="1183"/>
    </location>
</feature>
<dbReference type="PANTHER" id="PTHR24198:SF165">
    <property type="entry name" value="ANKYRIN REPEAT-CONTAINING PROTEIN-RELATED"/>
    <property type="match status" value="1"/>
</dbReference>
<dbReference type="Pfam" id="PF12796">
    <property type="entry name" value="Ank_2"/>
    <property type="match status" value="4"/>
</dbReference>
<feature type="repeat" description="ANK" evidence="3">
    <location>
        <begin position="1185"/>
        <end position="1217"/>
    </location>
</feature>
<feature type="region of interest" description="Disordered" evidence="4">
    <location>
        <begin position="876"/>
        <end position="897"/>
    </location>
</feature>
<gene>
    <name evidence="5" type="ORF">POLS_LOCUS3187</name>
</gene>
<evidence type="ECO:0000313" key="5">
    <source>
        <dbReference type="EMBL" id="CAG8048388.1"/>
    </source>
</evidence>
<dbReference type="EMBL" id="CAJVOS010000016">
    <property type="protein sequence ID" value="CAG8048388.1"/>
    <property type="molecule type" value="Genomic_DNA"/>
</dbReference>
<dbReference type="PRINTS" id="PR01415">
    <property type="entry name" value="ANKYRIN"/>
</dbReference>
<keyword evidence="1" id="KW-0677">Repeat</keyword>
<comment type="caution">
    <text evidence="5">The sequence shown here is derived from an EMBL/GenBank/DDBJ whole genome shotgun (WGS) entry which is preliminary data.</text>
</comment>
<dbReference type="SUPFAM" id="SSF48403">
    <property type="entry name" value="Ankyrin repeat"/>
    <property type="match status" value="2"/>
</dbReference>
<reference evidence="5" key="1">
    <citation type="submission" date="2021-07" db="EMBL/GenBank/DDBJ databases">
        <authorList>
            <person name="Branca A.L. A."/>
        </authorList>
    </citation>
    <scope>NUCLEOTIDE SEQUENCE</scope>
</reference>
<feature type="repeat" description="ANK" evidence="3">
    <location>
        <begin position="917"/>
        <end position="949"/>
    </location>
</feature>
<feature type="repeat" description="ANK" evidence="3">
    <location>
        <begin position="984"/>
        <end position="1016"/>
    </location>
</feature>
<evidence type="ECO:0000256" key="4">
    <source>
        <dbReference type="SAM" id="MobiDB-lite"/>
    </source>
</evidence>
<feature type="repeat" description="ANK" evidence="3">
    <location>
        <begin position="887"/>
        <end position="919"/>
    </location>
</feature>
<dbReference type="AlphaFoldDB" id="A0A9W4MNQ6"/>
<dbReference type="PANTHER" id="PTHR24198">
    <property type="entry name" value="ANKYRIN REPEAT AND PROTEIN KINASE DOMAIN-CONTAINING PROTEIN"/>
    <property type="match status" value="1"/>
</dbReference>
<organism evidence="5 6">
    <name type="scientific">Penicillium olsonii</name>
    <dbReference type="NCBI Taxonomy" id="99116"/>
    <lineage>
        <taxon>Eukaryota</taxon>
        <taxon>Fungi</taxon>
        <taxon>Dikarya</taxon>
        <taxon>Ascomycota</taxon>
        <taxon>Pezizomycotina</taxon>
        <taxon>Eurotiomycetes</taxon>
        <taxon>Eurotiomycetidae</taxon>
        <taxon>Eurotiales</taxon>
        <taxon>Aspergillaceae</taxon>
        <taxon>Penicillium</taxon>
    </lineage>
</organism>
<evidence type="ECO:0000313" key="6">
    <source>
        <dbReference type="Proteomes" id="UP001153618"/>
    </source>
</evidence>
<feature type="compositionally biased region" description="Low complexity" evidence="4">
    <location>
        <begin position="158"/>
        <end position="167"/>
    </location>
</feature>
<feature type="repeat" description="ANK" evidence="3">
    <location>
        <begin position="1117"/>
        <end position="1150"/>
    </location>
</feature>
<dbReference type="InterPro" id="IPR036770">
    <property type="entry name" value="Ankyrin_rpt-contain_sf"/>
</dbReference>
<dbReference type="Pfam" id="PF00023">
    <property type="entry name" value="Ank"/>
    <property type="match status" value="3"/>
</dbReference>
<feature type="repeat" description="ANK" evidence="3">
    <location>
        <begin position="819"/>
        <end position="851"/>
    </location>
</feature>
<keyword evidence="2 3" id="KW-0040">ANK repeat</keyword>
<evidence type="ECO:0000256" key="2">
    <source>
        <dbReference type="ARBA" id="ARBA00023043"/>
    </source>
</evidence>
<dbReference type="OrthoDB" id="7464126at2759"/>
<protein>
    <submittedName>
        <fullName evidence="5">Uncharacterized protein</fullName>
    </submittedName>
</protein>
<feature type="repeat" description="ANK" evidence="3">
    <location>
        <begin position="1051"/>
        <end position="1083"/>
    </location>
</feature>
<dbReference type="Gene3D" id="1.25.40.20">
    <property type="entry name" value="Ankyrin repeat-containing domain"/>
    <property type="match status" value="5"/>
</dbReference>
<dbReference type="InterPro" id="IPR002110">
    <property type="entry name" value="Ankyrin_rpt"/>
</dbReference>
<name>A0A9W4MNQ6_PENOL</name>
<dbReference type="PROSITE" id="PS50297">
    <property type="entry name" value="ANK_REP_REGION"/>
    <property type="match status" value="12"/>
</dbReference>
<feature type="region of interest" description="Disordered" evidence="4">
    <location>
        <begin position="141"/>
        <end position="167"/>
    </location>
</feature>